<accession>A0ABN5YAK4</accession>
<dbReference type="RefSeq" id="WP_051578444.1">
    <property type="nucleotide sequence ID" value="NZ_AP022567.1"/>
</dbReference>
<proteinExistence type="predicted"/>
<keyword evidence="2" id="KW-0732">Signal</keyword>
<keyword evidence="4" id="KW-1185">Reference proteome</keyword>
<feature type="chain" id="PRO_5045080623" description="DUF320 domain-containing protein" evidence="2">
    <location>
        <begin position="31"/>
        <end position="143"/>
    </location>
</feature>
<feature type="compositionally biased region" description="Low complexity" evidence="1">
    <location>
        <begin position="113"/>
        <end position="143"/>
    </location>
</feature>
<evidence type="ECO:0000256" key="1">
    <source>
        <dbReference type="SAM" id="MobiDB-lite"/>
    </source>
</evidence>
<name>A0ABN5YAK4_MYCME</name>
<evidence type="ECO:0000313" key="3">
    <source>
        <dbReference type="EMBL" id="BBX35150.1"/>
    </source>
</evidence>
<gene>
    <name evidence="3" type="ORF">MMAGJ_44320</name>
</gene>
<feature type="region of interest" description="Disordered" evidence="1">
    <location>
        <begin position="98"/>
        <end position="143"/>
    </location>
</feature>
<dbReference type="Proteomes" id="UP000465622">
    <property type="component" value="Chromosome"/>
</dbReference>
<evidence type="ECO:0000313" key="4">
    <source>
        <dbReference type="Proteomes" id="UP000465622"/>
    </source>
</evidence>
<reference evidence="3 4" key="1">
    <citation type="journal article" date="2019" name="Emerg. Microbes Infect.">
        <title>Comprehensive subspecies identification of 175 nontuberculous mycobacteria species based on 7547 genomic profiles.</title>
        <authorList>
            <person name="Matsumoto Y."/>
            <person name="Kinjo T."/>
            <person name="Motooka D."/>
            <person name="Nabeya D."/>
            <person name="Jung N."/>
            <person name="Uechi K."/>
            <person name="Horii T."/>
            <person name="Iida T."/>
            <person name="Fujita J."/>
            <person name="Nakamura S."/>
        </authorList>
    </citation>
    <scope>NUCLEOTIDE SEQUENCE [LARGE SCALE GENOMIC DNA]</scope>
    <source>
        <strain evidence="3 4">JCM 12375</strain>
    </source>
</reference>
<evidence type="ECO:0000256" key="2">
    <source>
        <dbReference type="SAM" id="SignalP"/>
    </source>
</evidence>
<organism evidence="3 4">
    <name type="scientific">Mycolicibacterium mageritense</name>
    <name type="common">Mycobacterium mageritense</name>
    <dbReference type="NCBI Taxonomy" id="53462"/>
    <lineage>
        <taxon>Bacteria</taxon>
        <taxon>Bacillati</taxon>
        <taxon>Actinomycetota</taxon>
        <taxon>Actinomycetes</taxon>
        <taxon>Mycobacteriales</taxon>
        <taxon>Mycobacteriaceae</taxon>
        <taxon>Mycolicibacterium</taxon>
    </lineage>
</organism>
<evidence type="ECO:0008006" key="5">
    <source>
        <dbReference type="Google" id="ProtNLM"/>
    </source>
</evidence>
<protein>
    <recommendedName>
        <fullName evidence="5">DUF320 domain-containing protein</fullName>
    </recommendedName>
</protein>
<sequence>MKISTFKRVTVGTALGGALLLSAGMGLANAEARDGQVDVVVGTAGVLEDVPIGAAAQVAANLCDRPDAQVTPVAQDVDVNGTQQNVCSGTVGAIDLRQNDAGSAEGAAEEQEGTAQGTETTSPSTSAAPTTTTAPAHAPANAG</sequence>
<feature type="signal peptide" evidence="2">
    <location>
        <begin position="1"/>
        <end position="30"/>
    </location>
</feature>
<dbReference type="EMBL" id="AP022567">
    <property type="protein sequence ID" value="BBX35150.1"/>
    <property type="molecule type" value="Genomic_DNA"/>
</dbReference>